<dbReference type="EMBL" id="RIBW01000001">
    <property type="protein sequence ID" value="RUM04813.1"/>
    <property type="molecule type" value="Genomic_DNA"/>
</dbReference>
<name>A0A3S0SFR4_9HYPH</name>
<comment type="caution">
    <text evidence="1">The sequence shown here is derived from an EMBL/GenBank/DDBJ whole genome shotgun (WGS) entry which is preliminary data.</text>
</comment>
<reference evidence="1 2" key="1">
    <citation type="journal article" date="2015" name="Int. J. Syst. Evol. Microbiol.">
        <title>Rhizobium anhuiense sp. nov., isolated from effective nodules of Vicia faba and Pisum sativum.</title>
        <authorList>
            <person name="Zhang Y.J."/>
            <person name="Zheng W.T."/>
            <person name="Everall I."/>
            <person name="Young J.P."/>
            <person name="Zhang X.X."/>
            <person name="Tian C.F."/>
            <person name="Sui X.H."/>
            <person name="Wang E.T."/>
            <person name="Chen W.X."/>
        </authorList>
    </citation>
    <scope>NUCLEOTIDE SEQUENCE [LARGE SCALE GENOMIC DNA]</scope>
    <source>
        <strain evidence="1 2">CCBAU 23252</strain>
    </source>
</reference>
<organism evidence="1 2">
    <name type="scientific">Rhizobium anhuiense</name>
    <dbReference type="NCBI Taxonomy" id="1184720"/>
    <lineage>
        <taxon>Bacteria</taxon>
        <taxon>Pseudomonadati</taxon>
        <taxon>Pseudomonadota</taxon>
        <taxon>Alphaproteobacteria</taxon>
        <taxon>Hyphomicrobiales</taxon>
        <taxon>Rhizobiaceae</taxon>
        <taxon>Rhizobium/Agrobacterium group</taxon>
        <taxon>Rhizobium</taxon>
    </lineage>
</organism>
<protein>
    <submittedName>
        <fullName evidence="1">Uncharacterized protein</fullName>
    </submittedName>
</protein>
<dbReference type="RefSeq" id="WP_025554451.1">
    <property type="nucleotide sequence ID" value="NZ_BMFI01000002.1"/>
</dbReference>
<proteinExistence type="predicted"/>
<dbReference type="AlphaFoldDB" id="A0A3S0SFR4"/>
<evidence type="ECO:0000313" key="2">
    <source>
        <dbReference type="Proteomes" id="UP000273611"/>
    </source>
</evidence>
<dbReference type="Proteomes" id="UP000273611">
    <property type="component" value="Unassembled WGS sequence"/>
</dbReference>
<evidence type="ECO:0000313" key="1">
    <source>
        <dbReference type="EMBL" id="RUM04813.1"/>
    </source>
</evidence>
<accession>A0A3S0SFR4</accession>
<sequence length="266" mass="30372">MERTRRERLELIFTLFPDSGRTTVIAEKPRIEVGERRRGALTAVEALETILSVLRALQLDEKFQAHGASLQLKKLLTSARNTGRLGEIETSTLIFNYGAVANAELCHIIVTEKVPGASIDWERWTSPFVVSPYFVQGWVADVEYNEWQNAEDTLLYKAEKRDYSSLPMRSNGLPPPLEQMVIDISQNPGRRQFRSGYMEAVGAVMWLSELFWRYVGVDHKERLAGFSGAKIKQVTDDVVRIIVSETSFTDDSTRDLQERLRNVLYK</sequence>
<gene>
    <name evidence="1" type="ORF">EEQ99_04765</name>
</gene>